<dbReference type="Gene3D" id="1.25.40.10">
    <property type="entry name" value="Tetratricopeptide repeat domain"/>
    <property type="match status" value="1"/>
</dbReference>
<dbReference type="EMBL" id="JAACXV010000700">
    <property type="protein sequence ID" value="KAF7277579.1"/>
    <property type="molecule type" value="Genomic_DNA"/>
</dbReference>
<dbReference type="Proteomes" id="UP000625711">
    <property type="component" value="Unassembled WGS sequence"/>
</dbReference>
<dbReference type="HAMAP" id="MF_00922">
    <property type="entry name" value="OM_assembly_BamD"/>
    <property type="match status" value="1"/>
</dbReference>
<accession>A0A834IDB3</accession>
<reference evidence="7" key="1">
    <citation type="submission" date="2020-08" db="EMBL/GenBank/DDBJ databases">
        <title>Genome sequencing and assembly of the red palm weevil Rhynchophorus ferrugineus.</title>
        <authorList>
            <person name="Dias G.B."/>
            <person name="Bergman C.M."/>
            <person name="Manee M."/>
        </authorList>
    </citation>
    <scope>NUCLEOTIDE SEQUENCE</scope>
    <source>
        <strain evidence="7">AA-2017</strain>
        <tissue evidence="7">Whole larva</tissue>
    </source>
</reference>
<keyword evidence="2" id="KW-0472">Membrane</keyword>
<dbReference type="PANTHER" id="PTHR37423">
    <property type="entry name" value="SOLUBLE LYTIC MUREIN TRANSGLYCOSYLASE-RELATED"/>
    <property type="match status" value="1"/>
</dbReference>
<gene>
    <name evidence="7" type="ORF">GWI33_006495</name>
</gene>
<evidence type="ECO:0000256" key="4">
    <source>
        <dbReference type="ARBA" id="ARBA00023237"/>
    </source>
</evidence>
<keyword evidence="5" id="KW-0449">Lipoprotein</keyword>
<evidence type="ECO:0000313" key="8">
    <source>
        <dbReference type="Proteomes" id="UP000625711"/>
    </source>
</evidence>
<dbReference type="Pfam" id="PF13525">
    <property type="entry name" value="YfiO"/>
    <property type="match status" value="2"/>
</dbReference>
<dbReference type="SUPFAM" id="SSF48452">
    <property type="entry name" value="TPR-like"/>
    <property type="match status" value="1"/>
</dbReference>
<dbReference type="AlphaFoldDB" id="A0A834IDB3"/>
<name>A0A834IDB3_RHYFE</name>
<sequence length="221" mass="25492">MVGCSSNPKKVTDAGPQSSEQAYYDKAQKALNKGQYGEASKQLEALDTYFPTGQYTQQAQLDLMYTRFKQADYPGAIALAERFIRLNPQHPQQSHRDISYLKVAYQNFADFIRRFPSSKYAVDAAQRMKYIGEEIAENEMNIARFNIERKAWIAAIQRARWVLEYYPQTPQIPEAIATIAFAYNELGDKQSEQQYTELLRTNYPELIKKNGEVDLRAARHQ</sequence>
<keyword evidence="8" id="KW-1185">Reference proteome</keyword>
<keyword evidence="3" id="KW-0564">Palmitate</keyword>
<dbReference type="OrthoDB" id="8300473at2759"/>
<proteinExistence type="inferred from homology"/>
<feature type="domain" description="Outer membrane lipoprotein BamD-like" evidence="6">
    <location>
        <begin position="17"/>
        <end position="93"/>
    </location>
</feature>
<evidence type="ECO:0000259" key="6">
    <source>
        <dbReference type="Pfam" id="PF13525"/>
    </source>
</evidence>
<protein>
    <recommendedName>
        <fullName evidence="6">Outer membrane lipoprotein BamD-like domain-containing protein</fullName>
    </recommendedName>
</protein>
<feature type="non-terminal residue" evidence="7">
    <location>
        <position position="1"/>
    </location>
</feature>
<organism evidence="7 8">
    <name type="scientific">Rhynchophorus ferrugineus</name>
    <name type="common">Red palm weevil</name>
    <name type="synonym">Curculio ferrugineus</name>
    <dbReference type="NCBI Taxonomy" id="354439"/>
    <lineage>
        <taxon>Eukaryota</taxon>
        <taxon>Metazoa</taxon>
        <taxon>Ecdysozoa</taxon>
        <taxon>Arthropoda</taxon>
        <taxon>Hexapoda</taxon>
        <taxon>Insecta</taxon>
        <taxon>Pterygota</taxon>
        <taxon>Neoptera</taxon>
        <taxon>Endopterygota</taxon>
        <taxon>Coleoptera</taxon>
        <taxon>Polyphaga</taxon>
        <taxon>Cucujiformia</taxon>
        <taxon>Curculionidae</taxon>
        <taxon>Dryophthorinae</taxon>
        <taxon>Rhynchophorus</taxon>
    </lineage>
</organism>
<dbReference type="CDD" id="cd15830">
    <property type="entry name" value="BamD"/>
    <property type="match status" value="1"/>
</dbReference>
<evidence type="ECO:0000256" key="3">
    <source>
        <dbReference type="ARBA" id="ARBA00023139"/>
    </source>
</evidence>
<evidence type="ECO:0000256" key="2">
    <source>
        <dbReference type="ARBA" id="ARBA00023136"/>
    </source>
</evidence>
<dbReference type="InterPro" id="IPR011990">
    <property type="entry name" value="TPR-like_helical_dom_sf"/>
</dbReference>
<dbReference type="GO" id="GO:0051205">
    <property type="term" value="P:protein insertion into membrane"/>
    <property type="evidence" value="ECO:0007669"/>
    <property type="project" value="TreeGrafter"/>
</dbReference>
<keyword evidence="1" id="KW-0732">Signal</keyword>
<dbReference type="InterPro" id="IPR017689">
    <property type="entry name" value="BamD"/>
</dbReference>
<dbReference type="InterPro" id="IPR039565">
    <property type="entry name" value="BamD-like"/>
</dbReference>
<evidence type="ECO:0000256" key="5">
    <source>
        <dbReference type="ARBA" id="ARBA00023288"/>
    </source>
</evidence>
<keyword evidence="4" id="KW-0998">Cell outer membrane</keyword>
<evidence type="ECO:0000313" key="7">
    <source>
        <dbReference type="EMBL" id="KAF7277579.1"/>
    </source>
</evidence>
<comment type="caution">
    <text evidence="7">The sequence shown here is derived from an EMBL/GenBank/DDBJ whole genome shotgun (WGS) entry which is preliminary data.</text>
</comment>
<dbReference type="PANTHER" id="PTHR37423:SF1">
    <property type="entry name" value="OUTER MEMBRANE PROTEIN ASSEMBLY FACTOR BAMD"/>
    <property type="match status" value="1"/>
</dbReference>
<feature type="domain" description="Outer membrane lipoprotein BamD-like" evidence="6">
    <location>
        <begin position="94"/>
        <end position="195"/>
    </location>
</feature>
<dbReference type="NCBIfam" id="TIGR03302">
    <property type="entry name" value="OM_YfiO"/>
    <property type="match status" value="2"/>
</dbReference>
<evidence type="ECO:0000256" key="1">
    <source>
        <dbReference type="ARBA" id="ARBA00022729"/>
    </source>
</evidence>